<dbReference type="Proteomes" id="UP000284109">
    <property type="component" value="Unassembled WGS sequence"/>
</dbReference>
<sequence length="1131" mass="133771">MEEGIFFPNFWSDDQVDNWITTFITNKMNTSIDLDNFDSDKALSVDLLRKLYVKNRLFFNEIIQLFKLFGIKVQVNHGQGIFGVFKWQHDTIIVNDTRFVDVKDFISRHPLLNSLNLFPSILAYNSLFGLVLNQLIFVNPTIEIDNLVQLFNVDKIKISTYSKLTNFEIQESGEINNSRLRLDQLFDKKQQSLIVNKFIQLGIEYVDELTLSKIKRVFADSEIEIKQQQEIESKLTKVTEIDFKKLHPENFLDVEDFESMPVNFVFNKKTDNVILRSFQAHGVTKISQITVEKLRVICLTPGIGNKKLRKIIDNIKDIQQKYIKTKNLSSYSVFLPMIPLSADVFDNVKHLKEPLILSIFSYFWEINYFIVIKQLNWGKNPLIKELIQNLQSIVHVPQETTNIPSVNILRQALILDLNKDQQWVNQYSDKLLNYSWSIQQRLLPHSIEYYLNQYIQTMDERARDIFKNRKMIKEPLTLEALGRRWGITRERVRQMETKYSVKFYNWWKQQRFTLKLLVTTQCKQIKLKDYLNLEYEYLIENIVLENQPFLKNIWLTSDAYVKQATEILKSKINDGKAHYWTEIDSIFHEYNLQLDSHEIEELLTNLNYSLDERRQRIISKKHLNKSEIIRRYCQKNNFAKIKCDERNYHRINNWSQQEFGYQISETYKGFCGTFNNNLEIITVGKGYYKFFNKNDYNLEVFETAKEMLNKHFADGYHYSRDLWLYNQIKDQLPKSMTNDEFYQIFQRLYPNDFVYSDGRNNDIFVNGSQPIKISEQIVRYLKTQQLPIAIQDLNNEFGWQDYTIRQEASNNSEIIVDGNKVFWINIKAAEKVLAPKLIDFINTNLNKRPILSLEIVYDYYNNELNDQIDTTHIYNKSAVTSLIRYLNNLKPNRFINKIDIINNTFIVNVDMLPDIKKQPGEIWPLYLSLQVSNKITEDKLKQIALTAGLSESSWNQNYRSYMEKADLVPVSVDYYAKRSDIKRSPEADKAVANTLNNLFGTKDFLVLTLLSEAIWMDLPDVGYRWTRELFATYATLLGYHFYVWPKKMFRSNCYVLTRNNSKYQSMEDIVAHQIRIWLSDNSNQAQIYDQAAEMGLVPKRSDKIKKCFSKEFYQNNHFQVDEIGNISEVDS</sequence>
<feature type="domain" description="RNA polymerase sigma-70 region 4" evidence="1">
    <location>
        <begin position="455"/>
        <end position="498"/>
    </location>
</feature>
<proteinExistence type="predicted"/>
<gene>
    <name evidence="2" type="ORF">DS831_02415</name>
</gene>
<evidence type="ECO:0000313" key="2">
    <source>
        <dbReference type="EMBL" id="RHW52200.1"/>
    </source>
</evidence>
<dbReference type="GO" id="GO:0006352">
    <property type="term" value="P:DNA-templated transcription initiation"/>
    <property type="evidence" value="ECO:0007669"/>
    <property type="project" value="InterPro"/>
</dbReference>
<dbReference type="SUPFAM" id="SSF88659">
    <property type="entry name" value="Sigma3 and sigma4 domains of RNA polymerase sigma factors"/>
    <property type="match status" value="1"/>
</dbReference>
<dbReference type="EMBL" id="QOCR01000001">
    <property type="protein sequence ID" value="RHW52200.1"/>
    <property type="molecule type" value="Genomic_DNA"/>
</dbReference>
<reference evidence="2 3" key="1">
    <citation type="submission" date="2018-07" db="EMBL/GenBank/DDBJ databases">
        <title>Genome sequences of six Lactobacillus spp. isolated from bumble bee guts.</title>
        <authorList>
            <person name="Motta E.V.S."/>
            <person name="Moran N.A."/>
        </authorList>
    </citation>
    <scope>NUCLEOTIDE SEQUENCE [LARGE SCALE GENOMIC DNA]</scope>
    <source>
        <strain evidence="2 3">BI-1.1</strain>
    </source>
</reference>
<dbReference type="InterPro" id="IPR036388">
    <property type="entry name" value="WH-like_DNA-bd_sf"/>
</dbReference>
<dbReference type="InterPro" id="IPR013324">
    <property type="entry name" value="RNA_pol_sigma_r3/r4-like"/>
</dbReference>
<evidence type="ECO:0000259" key="1">
    <source>
        <dbReference type="Pfam" id="PF04545"/>
    </source>
</evidence>
<evidence type="ECO:0000313" key="3">
    <source>
        <dbReference type="Proteomes" id="UP000284109"/>
    </source>
</evidence>
<dbReference type="InterPro" id="IPR007630">
    <property type="entry name" value="RNA_pol_sigma70_r4"/>
</dbReference>
<dbReference type="GO" id="GO:0003700">
    <property type="term" value="F:DNA-binding transcription factor activity"/>
    <property type="evidence" value="ECO:0007669"/>
    <property type="project" value="InterPro"/>
</dbReference>
<accession>A0A3R7CQL9</accession>
<organism evidence="2 3">
    <name type="scientific">Bombilactobacillus bombi</name>
    <dbReference type="NCBI Taxonomy" id="1303590"/>
    <lineage>
        <taxon>Bacteria</taxon>
        <taxon>Bacillati</taxon>
        <taxon>Bacillota</taxon>
        <taxon>Bacilli</taxon>
        <taxon>Lactobacillales</taxon>
        <taxon>Lactobacillaceae</taxon>
        <taxon>Bombilactobacillus</taxon>
    </lineage>
</organism>
<keyword evidence="3" id="KW-1185">Reference proteome</keyword>
<protein>
    <recommendedName>
        <fullName evidence="1">RNA polymerase sigma-70 region 4 domain-containing protein</fullName>
    </recommendedName>
</protein>
<name>A0A3R7CQL9_9LACO</name>
<dbReference type="Pfam" id="PF04545">
    <property type="entry name" value="Sigma70_r4"/>
    <property type="match status" value="1"/>
</dbReference>
<dbReference type="Gene3D" id="1.10.10.10">
    <property type="entry name" value="Winged helix-like DNA-binding domain superfamily/Winged helix DNA-binding domain"/>
    <property type="match status" value="1"/>
</dbReference>
<dbReference type="AlphaFoldDB" id="A0A3R7CQL9"/>
<comment type="caution">
    <text evidence="2">The sequence shown here is derived from an EMBL/GenBank/DDBJ whole genome shotgun (WGS) entry which is preliminary data.</text>
</comment>